<dbReference type="SUPFAM" id="SSF51182">
    <property type="entry name" value="RmlC-like cupins"/>
    <property type="match status" value="1"/>
</dbReference>
<dbReference type="PANTHER" id="PTHR11056">
    <property type="entry name" value="HOMOGENTISATE 1,2-DIOXYGENASE"/>
    <property type="match status" value="1"/>
</dbReference>
<comment type="pathway">
    <text evidence="1">Amino-acid degradation; L-phenylalanine degradation; acetoacetate and fumarate from L-phenylalanine: step 4/6.</text>
</comment>
<keyword evidence="6" id="KW-0408">Iron</keyword>
<feature type="domain" description="Homogentisate 1,2-dioxygenase N-terminal" evidence="7">
    <location>
        <begin position="72"/>
        <end position="209"/>
    </location>
</feature>
<dbReference type="EMBL" id="PVWQ01000013">
    <property type="protein sequence ID" value="RDW65914.1"/>
    <property type="molecule type" value="Genomic_DNA"/>
</dbReference>
<comment type="caution">
    <text evidence="8">The sequence shown here is derived from an EMBL/GenBank/DDBJ whole genome shotgun (WGS) entry which is preliminary data.</text>
</comment>
<dbReference type="AlphaFoldDB" id="A0A3D8QWK6"/>
<dbReference type="Pfam" id="PF20510">
    <property type="entry name" value="HgmA_N"/>
    <property type="match status" value="2"/>
</dbReference>
<dbReference type="OrthoDB" id="1689029at2759"/>
<dbReference type="GO" id="GO:0005737">
    <property type="term" value="C:cytoplasm"/>
    <property type="evidence" value="ECO:0007669"/>
    <property type="project" value="TreeGrafter"/>
</dbReference>
<organism evidence="8 9">
    <name type="scientific">Aspergillus mulundensis</name>
    <dbReference type="NCBI Taxonomy" id="1810919"/>
    <lineage>
        <taxon>Eukaryota</taxon>
        <taxon>Fungi</taxon>
        <taxon>Dikarya</taxon>
        <taxon>Ascomycota</taxon>
        <taxon>Pezizomycotina</taxon>
        <taxon>Eurotiomycetes</taxon>
        <taxon>Eurotiomycetidae</taxon>
        <taxon>Eurotiales</taxon>
        <taxon>Aspergillaceae</taxon>
        <taxon>Aspergillus</taxon>
        <taxon>Aspergillus subgen. Nidulantes</taxon>
    </lineage>
</organism>
<dbReference type="STRING" id="1810919.A0A3D8QWK6"/>
<evidence type="ECO:0000313" key="9">
    <source>
        <dbReference type="Proteomes" id="UP000256690"/>
    </source>
</evidence>
<keyword evidence="5" id="KW-0560">Oxidoreductase</keyword>
<evidence type="ECO:0000256" key="5">
    <source>
        <dbReference type="ARBA" id="ARBA00023002"/>
    </source>
</evidence>
<dbReference type="InterPro" id="IPR046452">
    <property type="entry name" value="HgmA_N"/>
</dbReference>
<accession>A0A3D8QWK6</accession>
<keyword evidence="9" id="KW-1185">Reference proteome</keyword>
<dbReference type="CDD" id="cd07000">
    <property type="entry name" value="cupin_HGO_N"/>
    <property type="match status" value="1"/>
</dbReference>
<sequence>MATATAAFTTTPTSADLYTYRVGFGNRFASEAIPGTLPIACNTPQRFKYDLVSEHLNETPFVSSRASMLKPVNENVTFTPQDIGWDAFDIPSSEEPVDFNQGWKTIAGHGDPAAKEALAVHAYMCNSSMDKKAIVNNDGDLLVLPQQGSLDIQTEFGGMMVRPGELAVIQAGMRFKVSLPDGVGRGYIQEIFGSHYELSELGPIEPHALRCRCLARHLRTIQIRTRTLHQRVDHSARPVRPVNLLRVDREVENPGCKSERRPCLHAEMERDEQYIPTAILPPRRRDRDHGHDIRDMDRDRGGKTPTWWINLRAELYAARGEL</sequence>
<dbReference type="PANTHER" id="PTHR11056:SF0">
    <property type="entry name" value="HOMOGENTISATE 1,2-DIOXYGENASE"/>
    <property type="match status" value="1"/>
</dbReference>
<dbReference type="InterPro" id="IPR011051">
    <property type="entry name" value="RmlC_Cupin_sf"/>
</dbReference>
<dbReference type="UniPathway" id="UPA00139">
    <property type="reaction ID" value="UER00339"/>
</dbReference>
<dbReference type="GO" id="GO:0046872">
    <property type="term" value="F:metal ion binding"/>
    <property type="evidence" value="ECO:0007669"/>
    <property type="project" value="UniProtKB-KW"/>
</dbReference>
<dbReference type="InterPro" id="IPR005708">
    <property type="entry name" value="Homogentis_dOase"/>
</dbReference>
<protein>
    <recommendedName>
        <fullName evidence="2">homogentisate 1,2-dioxygenase</fullName>
        <ecNumber evidence="2">1.13.11.5</ecNumber>
    </recommendedName>
</protein>
<dbReference type="EC" id="1.13.11.5" evidence="2"/>
<dbReference type="GO" id="GO:0004411">
    <property type="term" value="F:homogentisate 1,2-dioxygenase activity"/>
    <property type="evidence" value="ECO:0007669"/>
    <property type="project" value="UniProtKB-EC"/>
</dbReference>
<dbReference type="RefSeq" id="XP_026600017.1">
    <property type="nucleotide sequence ID" value="XM_026751669.1"/>
</dbReference>
<proteinExistence type="predicted"/>
<keyword evidence="4" id="KW-0223">Dioxygenase</keyword>
<evidence type="ECO:0000313" key="8">
    <source>
        <dbReference type="EMBL" id="RDW65914.1"/>
    </source>
</evidence>
<feature type="domain" description="Homogentisate 1,2-dioxygenase N-terminal" evidence="7">
    <location>
        <begin position="20"/>
        <end position="67"/>
    </location>
</feature>
<evidence type="ECO:0000256" key="1">
    <source>
        <dbReference type="ARBA" id="ARBA00004704"/>
    </source>
</evidence>
<reference evidence="8 9" key="1">
    <citation type="journal article" date="2018" name="IMA Fungus">
        <title>IMA Genome-F 9: Draft genome sequence of Annulohypoxylon stygium, Aspergillus mulundensis, Berkeleyomyces basicola (syn. Thielaviopsis basicola), Ceratocystis smalleyi, two Cercospora beticola strains, Coleophoma cylindrospora, Fusarium fracticaudum, Phialophora cf. hyalina, and Morchella septimelata.</title>
        <authorList>
            <person name="Wingfield B.D."/>
            <person name="Bills G.F."/>
            <person name="Dong Y."/>
            <person name="Huang W."/>
            <person name="Nel W.J."/>
            <person name="Swalarsk-Parry B.S."/>
            <person name="Vaghefi N."/>
            <person name="Wilken P.M."/>
            <person name="An Z."/>
            <person name="de Beer Z.W."/>
            <person name="De Vos L."/>
            <person name="Chen L."/>
            <person name="Duong T.A."/>
            <person name="Gao Y."/>
            <person name="Hammerbacher A."/>
            <person name="Kikkert J.R."/>
            <person name="Li Y."/>
            <person name="Li H."/>
            <person name="Li K."/>
            <person name="Li Q."/>
            <person name="Liu X."/>
            <person name="Ma X."/>
            <person name="Naidoo K."/>
            <person name="Pethybridge S.J."/>
            <person name="Sun J."/>
            <person name="Steenkamp E.T."/>
            <person name="van der Nest M.A."/>
            <person name="van Wyk S."/>
            <person name="Wingfield M.J."/>
            <person name="Xiong C."/>
            <person name="Yue Q."/>
            <person name="Zhang X."/>
        </authorList>
    </citation>
    <scope>NUCLEOTIDE SEQUENCE [LARGE SCALE GENOMIC DNA]</scope>
    <source>
        <strain evidence="8 9">DSM 5745</strain>
    </source>
</reference>
<evidence type="ECO:0000256" key="6">
    <source>
        <dbReference type="ARBA" id="ARBA00023004"/>
    </source>
</evidence>
<dbReference type="GeneID" id="38120023"/>
<evidence type="ECO:0000256" key="4">
    <source>
        <dbReference type="ARBA" id="ARBA00022964"/>
    </source>
</evidence>
<evidence type="ECO:0000256" key="2">
    <source>
        <dbReference type="ARBA" id="ARBA00013127"/>
    </source>
</evidence>
<dbReference type="GO" id="GO:0006570">
    <property type="term" value="P:tyrosine metabolic process"/>
    <property type="evidence" value="ECO:0007669"/>
    <property type="project" value="InterPro"/>
</dbReference>
<gene>
    <name evidence="8" type="ORF">DSM5745_09653</name>
</gene>
<dbReference type="Proteomes" id="UP000256690">
    <property type="component" value="Unassembled WGS sequence"/>
</dbReference>
<dbReference type="GO" id="GO:0006559">
    <property type="term" value="P:L-phenylalanine catabolic process"/>
    <property type="evidence" value="ECO:0007669"/>
    <property type="project" value="UniProtKB-UniPathway"/>
</dbReference>
<evidence type="ECO:0000256" key="3">
    <source>
        <dbReference type="ARBA" id="ARBA00022723"/>
    </source>
</evidence>
<keyword evidence="3" id="KW-0479">Metal-binding</keyword>
<name>A0A3D8QWK6_9EURO</name>
<evidence type="ECO:0000259" key="7">
    <source>
        <dbReference type="Pfam" id="PF20510"/>
    </source>
</evidence>